<gene>
    <name evidence="2" type="ORF">G5C51_38090</name>
</gene>
<sequence>MTLRIGRILAGATALAAAALTMSTGTASAYPDPGIDWDHIYETTGARVYVEEYGDYISVCDTKANGASAYVSVMEIGYSDPSYSMTASGGVGTCKSHRASDGAKYNLNENGTVVLDYVGTGNWSDYVESEFFNDH</sequence>
<reference evidence="2 3" key="1">
    <citation type="submission" date="2020-02" db="EMBL/GenBank/DDBJ databases">
        <title>Whole-genome analyses of novel actinobacteria.</title>
        <authorList>
            <person name="Sahin N."/>
        </authorList>
    </citation>
    <scope>NUCLEOTIDE SEQUENCE [LARGE SCALE GENOMIC DNA]</scope>
    <source>
        <strain evidence="2 3">A7024</strain>
    </source>
</reference>
<dbReference type="RefSeq" id="WP_165244837.1">
    <property type="nucleotide sequence ID" value="NZ_JAAKZV010000327.1"/>
</dbReference>
<evidence type="ECO:0000256" key="1">
    <source>
        <dbReference type="SAM" id="SignalP"/>
    </source>
</evidence>
<proteinExistence type="predicted"/>
<evidence type="ECO:0000313" key="2">
    <source>
        <dbReference type="EMBL" id="NGN69685.1"/>
    </source>
</evidence>
<dbReference type="AlphaFoldDB" id="A0A6G4UBS4"/>
<accession>A0A6G4UBS4</accession>
<keyword evidence="3" id="KW-1185">Reference proteome</keyword>
<evidence type="ECO:0008006" key="4">
    <source>
        <dbReference type="Google" id="ProtNLM"/>
    </source>
</evidence>
<protein>
    <recommendedName>
        <fullName evidence="4">Secreted protein</fullName>
    </recommendedName>
</protein>
<feature type="signal peptide" evidence="1">
    <location>
        <begin position="1"/>
        <end position="29"/>
    </location>
</feature>
<dbReference type="EMBL" id="JAAKZV010000327">
    <property type="protein sequence ID" value="NGN69685.1"/>
    <property type="molecule type" value="Genomic_DNA"/>
</dbReference>
<organism evidence="2 3">
    <name type="scientific">Streptomyces coryli</name>
    <dbReference type="NCBI Taxonomy" id="1128680"/>
    <lineage>
        <taxon>Bacteria</taxon>
        <taxon>Bacillati</taxon>
        <taxon>Actinomycetota</taxon>
        <taxon>Actinomycetes</taxon>
        <taxon>Kitasatosporales</taxon>
        <taxon>Streptomycetaceae</taxon>
        <taxon>Streptomyces</taxon>
    </lineage>
</organism>
<dbReference type="Proteomes" id="UP000481583">
    <property type="component" value="Unassembled WGS sequence"/>
</dbReference>
<keyword evidence="1" id="KW-0732">Signal</keyword>
<feature type="chain" id="PRO_5026106345" description="Secreted protein" evidence="1">
    <location>
        <begin position="30"/>
        <end position="135"/>
    </location>
</feature>
<comment type="caution">
    <text evidence="2">The sequence shown here is derived from an EMBL/GenBank/DDBJ whole genome shotgun (WGS) entry which is preliminary data.</text>
</comment>
<evidence type="ECO:0000313" key="3">
    <source>
        <dbReference type="Proteomes" id="UP000481583"/>
    </source>
</evidence>
<name>A0A6G4UBS4_9ACTN</name>